<keyword evidence="3" id="KW-0597">Phosphoprotein</keyword>
<evidence type="ECO:0000313" key="6">
    <source>
        <dbReference type="Proteomes" id="UP001652620"/>
    </source>
</evidence>
<evidence type="ECO:0000256" key="2">
    <source>
        <dbReference type="ARBA" id="ARBA00022490"/>
    </source>
</evidence>
<accession>A0ABM3K424</accession>
<keyword evidence="6" id="KW-1185">Reference proteome</keyword>
<gene>
    <name evidence="7" type="primary">LOC105233888</name>
</gene>
<reference evidence="7" key="1">
    <citation type="submission" date="2025-08" db="UniProtKB">
        <authorList>
            <consortium name="RefSeq"/>
        </authorList>
    </citation>
    <scope>IDENTIFICATION</scope>
    <source>
        <tissue evidence="7">Adult</tissue>
    </source>
</reference>
<organism evidence="6 7">
    <name type="scientific">Bactrocera dorsalis</name>
    <name type="common">Oriental fruit fly</name>
    <name type="synonym">Dacus dorsalis</name>
    <dbReference type="NCBI Taxonomy" id="27457"/>
    <lineage>
        <taxon>Eukaryota</taxon>
        <taxon>Metazoa</taxon>
        <taxon>Ecdysozoa</taxon>
        <taxon>Arthropoda</taxon>
        <taxon>Hexapoda</taxon>
        <taxon>Insecta</taxon>
        <taxon>Pterygota</taxon>
        <taxon>Neoptera</taxon>
        <taxon>Endopterygota</taxon>
        <taxon>Diptera</taxon>
        <taxon>Brachycera</taxon>
        <taxon>Muscomorpha</taxon>
        <taxon>Tephritoidea</taxon>
        <taxon>Tephritidae</taxon>
        <taxon>Bactrocera</taxon>
        <taxon>Bactrocera</taxon>
    </lineage>
</organism>
<evidence type="ECO:0000256" key="4">
    <source>
        <dbReference type="ARBA" id="ARBA00038161"/>
    </source>
</evidence>
<comment type="similarity">
    <text evidence="4">Belongs to the synaptopodin family.</text>
</comment>
<evidence type="ECO:0000256" key="1">
    <source>
        <dbReference type="ARBA" id="ARBA00004496"/>
    </source>
</evidence>
<evidence type="ECO:0000256" key="5">
    <source>
        <dbReference type="SAM" id="MobiDB-lite"/>
    </source>
</evidence>
<evidence type="ECO:0000256" key="3">
    <source>
        <dbReference type="ARBA" id="ARBA00022553"/>
    </source>
</evidence>
<feature type="region of interest" description="Disordered" evidence="5">
    <location>
        <begin position="34"/>
        <end position="67"/>
    </location>
</feature>
<dbReference type="GeneID" id="105233888"/>
<feature type="compositionally biased region" description="Polar residues" evidence="5">
    <location>
        <begin position="43"/>
        <end position="53"/>
    </location>
</feature>
<dbReference type="RefSeq" id="XP_049316227.1">
    <property type="nucleotide sequence ID" value="XM_049460270.1"/>
</dbReference>
<dbReference type="PANTHER" id="PTHR24217:SF0">
    <property type="entry name" value="PDZ DOMAIN-CONTAINING PROTEIN"/>
    <property type="match status" value="1"/>
</dbReference>
<feature type="region of interest" description="Disordered" evidence="5">
    <location>
        <begin position="272"/>
        <end position="312"/>
    </location>
</feature>
<comment type="subcellular location">
    <subcellularLocation>
        <location evidence="1">Cytoplasm</location>
    </subcellularLocation>
</comment>
<name>A0ABM3K424_BACDO</name>
<dbReference type="PANTHER" id="PTHR24217">
    <property type="entry name" value="PUTATIVE-RELATED"/>
    <property type="match status" value="1"/>
</dbReference>
<proteinExistence type="inferred from homology"/>
<keyword evidence="2" id="KW-0963">Cytoplasm</keyword>
<sequence length="1087" mass="122750">MNSALTLDEVKENVESNNAMEDLATEVEIEDCSDNSEDMDVELSTQNKIQATETETKLVGSEKQNGTEGIEAIDENNKEGDDHSVSINDLEETVIVRNRSEKDLEDTIEDRETTNASPKLISTATVPTVQQDDTECKSDGNVEIETIKNEIKGQDEIGFVVEGDEINISEDNIVENKEVKLGENAETAIALLSANSKDEVDKLQPGRQLKGENTVKDIISGIDLSIEQENCELLKQQQKELLQREQELAEQIRQQQLIAKQLAAENQIHQQQLQQQEQLESPTQHEAHKITSTPNQKPTPPTSQLQENTSKFLTVDKKKDEYGYTQSTETYEYKESTNAPKHIDLLKIFTPATDANEIVPRNRKLYSSSAFYSPALHPTVEDQVELARRISNSLSDISNQKSKGQSMYVNRKKRSVKWVHEGAGQDSTATEQSYQEEFKENNASLNNATQSPTLNSPLNQMPLRFLMNPFGKVRDITSVSDSFNIETGLLSPNKCAELVTALQTQKGKGAELFAKRRRKSEKWVVDDTNTGIESPSGLPDYHQQQSQFKPAASPNILPAYSDAGKHRVQLNLHQEQVLEKYIKPGLKVVKTPWEAALETGSASTAFIDDVQHTQHAKTPTLSPIPVTNYKSSHHNTTNAVAYKNAFTADYSITPSHEQPQKYFPTVKPNFGHNPQRELAYKPSLAKGWKAPSPSLPKEDGGKVDDPNEYTYKITSYEEKVVTDSNKTKSLEFLDNFMASPSPIRNINLGIERQLQELYNGQEVESGKINSKSELINVIEQLKNLEHYNIQLIKEEKIDTKRLEEQQKLNRSLSELQDLKMKKKQENEYVKIAVRELISNYDQHLVNIDKIQESETLERELSSSLFRENRKVDDIPSKLRTHQLRNQNEELYLPKEISLESYAPPPVVTMKEPENFKSSRGFASTILTRTSTFPLAKPNPVEFRSYGQPNSSAQVQQETSQLVPQINYNPSPLPYDKIAKFENVCEQAQNNGYDPQFRRLSVKSDVDKIQNIPSTLFGEKSANGEWLTISPYIETPSPVYTKRINPNALLHGQNYNNTARGWKSSDAFSCKSPCDTSFKTPNLPYTDF</sequence>
<dbReference type="Proteomes" id="UP001652620">
    <property type="component" value="Chromosome 6"/>
</dbReference>
<protein>
    <submittedName>
        <fullName evidence="7">Uncharacterized protein LOC105233888 isoform X1</fullName>
    </submittedName>
</protein>
<dbReference type="InterPro" id="IPR051976">
    <property type="entry name" value="Synaptopodin_domain"/>
</dbReference>
<feature type="compositionally biased region" description="Polar residues" evidence="5">
    <location>
        <begin position="290"/>
        <end position="312"/>
    </location>
</feature>
<evidence type="ECO:0000313" key="7">
    <source>
        <dbReference type="RefSeq" id="XP_049316227.1"/>
    </source>
</evidence>